<sequence length="82" mass="9711">MMLLAKNQSRKAKRKLELYMYVLADLGIVNLYRNLTFWTREFYERGLQTEADLPEAWKLRFCCGCVILFEKGYNGVEHSITI</sequence>
<accession>A0A9D4ZBQ5</accession>
<dbReference type="Proteomes" id="UP000886520">
    <property type="component" value="Chromosome 17"/>
</dbReference>
<proteinExistence type="predicted"/>
<evidence type="ECO:0000313" key="1">
    <source>
        <dbReference type="EMBL" id="KAI5066866.1"/>
    </source>
</evidence>
<evidence type="ECO:0000313" key="2">
    <source>
        <dbReference type="Proteomes" id="UP000886520"/>
    </source>
</evidence>
<organism evidence="1 2">
    <name type="scientific">Adiantum capillus-veneris</name>
    <name type="common">Maidenhair fern</name>
    <dbReference type="NCBI Taxonomy" id="13818"/>
    <lineage>
        <taxon>Eukaryota</taxon>
        <taxon>Viridiplantae</taxon>
        <taxon>Streptophyta</taxon>
        <taxon>Embryophyta</taxon>
        <taxon>Tracheophyta</taxon>
        <taxon>Polypodiopsida</taxon>
        <taxon>Polypodiidae</taxon>
        <taxon>Polypodiales</taxon>
        <taxon>Pteridineae</taxon>
        <taxon>Pteridaceae</taxon>
        <taxon>Vittarioideae</taxon>
        <taxon>Adiantum</taxon>
    </lineage>
</organism>
<reference evidence="1" key="1">
    <citation type="submission" date="2021-01" db="EMBL/GenBank/DDBJ databases">
        <title>Adiantum capillus-veneris genome.</title>
        <authorList>
            <person name="Fang Y."/>
            <person name="Liao Q."/>
        </authorList>
    </citation>
    <scope>NUCLEOTIDE SEQUENCE</scope>
    <source>
        <strain evidence="1">H3</strain>
        <tissue evidence="1">Leaf</tissue>
    </source>
</reference>
<keyword evidence="2" id="KW-1185">Reference proteome</keyword>
<protein>
    <submittedName>
        <fullName evidence="1">Uncharacterized protein</fullName>
    </submittedName>
</protein>
<dbReference type="EMBL" id="JABFUD020000017">
    <property type="protein sequence ID" value="KAI5066866.1"/>
    <property type="molecule type" value="Genomic_DNA"/>
</dbReference>
<gene>
    <name evidence="1" type="ORF">GOP47_0017394</name>
</gene>
<comment type="caution">
    <text evidence="1">The sequence shown here is derived from an EMBL/GenBank/DDBJ whole genome shotgun (WGS) entry which is preliminary data.</text>
</comment>
<dbReference type="AlphaFoldDB" id="A0A9D4ZBQ5"/>
<name>A0A9D4ZBQ5_ADICA</name>